<evidence type="ECO:0000313" key="2">
    <source>
        <dbReference type="EMBL" id="PMR71726.1"/>
    </source>
</evidence>
<feature type="signal peptide" evidence="1">
    <location>
        <begin position="1"/>
        <end position="19"/>
    </location>
</feature>
<comment type="caution">
    <text evidence="2">The sequence shown here is derived from an EMBL/GenBank/DDBJ whole genome shotgun (WGS) entry which is preliminary data.</text>
</comment>
<feature type="chain" id="PRO_5014717832" description="TRL-like family protein" evidence="1">
    <location>
        <begin position="20"/>
        <end position="112"/>
    </location>
</feature>
<evidence type="ECO:0000313" key="3">
    <source>
        <dbReference type="Proteomes" id="UP000235346"/>
    </source>
</evidence>
<evidence type="ECO:0008006" key="4">
    <source>
        <dbReference type="Google" id="ProtNLM"/>
    </source>
</evidence>
<dbReference type="InterPro" id="IPR025113">
    <property type="entry name" value="TRL-like"/>
</dbReference>
<evidence type="ECO:0000256" key="1">
    <source>
        <dbReference type="SAM" id="SignalP"/>
    </source>
</evidence>
<dbReference type="Pfam" id="PF13146">
    <property type="entry name" value="TRL"/>
    <property type="match status" value="1"/>
</dbReference>
<name>A0A2N7TU79_9GAMM</name>
<sequence>MLGNRMKAAMFLFSVLVLLSGCSTLPPGGVLYSNTAGPIYATDRSPNKKGKSCASGIPGLIMFGDASIRKAMQNANLGRAAVVDYEQTTVLSFTKYCTVVYGPRFDIPPPEE</sequence>
<keyword evidence="1" id="KW-0732">Signal</keyword>
<dbReference type="EMBL" id="PNRE01000009">
    <property type="protein sequence ID" value="PMR71726.1"/>
    <property type="molecule type" value="Genomic_DNA"/>
</dbReference>
<dbReference type="Proteomes" id="UP000235346">
    <property type="component" value="Unassembled WGS sequence"/>
</dbReference>
<keyword evidence="3" id="KW-1185">Reference proteome</keyword>
<protein>
    <recommendedName>
        <fullName evidence="4">TRL-like family protein</fullName>
    </recommendedName>
</protein>
<reference evidence="2 3" key="1">
    <citation type="submission" date="2018-01" db="EMBL/GenBank/DDBJ databases">
        <title>Halomonas endophytica sp. nov., isolated from storage liquid in the stems of Populus euphratica.</title>
        <authorList>
            <person name="Chen C."/>
        </authorList>
    </citation>
    <scope>NUCLEOTIDE SEQUENCE [LARGE SCALE GENOMIC DNA]</scope>
    <source>
        <strain evidence="2 3">DSM 26881</strain>
    </source>
</reference>
<organism evidence="2 3">
    <name type="scientific">Halomonas heilongjiangensis</name>
    <dbReference type="NCBI Taxonomy" id="1387883"/>
    <lineage>
        <taxon>Bacteria</taxon>
        <taxon>Pseudomonadati</taxon>
        <taxon>Pseudomonadota</taxon>
        <taxon>Gammaproteobacteria</taxon>
        <taxon>Oceanospirillales</taxon>
        <taxon>Halomonadaceae</taxon>
        <taxon>Halomonas</taxon>
    </lineage>
</organism>
<dbReference type="AlphaFoldDB" id="A0A2N7TU79"/>
<accession>A0A2N7TU79</accession>
<gene>
    <name evidence="2" type="ORF">C1H66_01430</name>
</gene>
<dbReference type="PROSITE" id="PS51257">
    <property type="entry name" value="PROKAR_LIPOPROTEIN"/>
    <property type="match status" value="1"/>
</dbReference>
<dbReference type="OrthoDB" id="328486at2"/>
<proteinExistence type="predicted"/>